<dbReference type="Gene3D" id="3.60.10.10">
    <property type="entry name" value="Endonuclease/exonuclease/phosphatase"/>
    <property type="match status" value="1"/>
</dbReference>
<dbReference type="Pfam" id="PF03372">
    <property type="entry name" value="Exo_endo_phos"/>
    <property type="match status" value="1"/>
</dbReference>
<keyword evidence="4" id="KW-1185">Reference proteome</keyword>
<dbReference type="EMBL" id="KI925458">
    <property type="protein sequence ID" value="ETW81750.1"/>
    <property type="molecule type" value="Genomic_DNA"/>
</dbReference>
<protein>
    <recommendedName>
        <fullName evidence="2">Endonuclease/exonuclease/phosphatase domain-containing protein</fullName>
    </recommendedName>
</protein>
<evidence type="ECO:0000313" key="4">
    <source>
        <dbReference type="Proteomes" id="UP000030671"/>
    </source>
</evidence>
<evidence type="ECO:0000256" key="1">
    <source>
        <dbReference type="SAM" id="SignalP"/>
    </source>
</evidence>
<feature type="signal peptide" evidence="1">
    <location>
        <begin position="1"/>
        <end position="20"/>
    </location>
</feature>
<dbReference type="SUPFAM" id="SSF56219">
    <property type="entry name" value="DNase I-like"/>
    <property type="match status" value="1"/>
</dbReference>
<keyword evidence="1" id="KW-0732">Signal</keyword>
<sequence>MVLVSLAALLLVSWPTTSSAVTISEIQGVAFKSAFTGQTLSNITGVVSAKGSSGFWLAGKTSWDTRHSSGLSVFTSSASVLSSVAVGDSISLTARVTEFRSSSSPNNLFGTELTSPVNITLISSNNTVRPIVIGRDRSPPTQALSALDAGADGWLGVPNNVSRIDVVNATLRPEKYGLDFWESLEGALVTVPKPVAIDFQNSFGEFWVRGAWKATGVNSRGGLTITIGPDGIPDANPEAIIIGSPLDGAKNPKVAVGTKLSDITGVIQYQFGFFYLLPTTAPTIVSSPDPTVPPTTLKSSNSSCVLTLGDYNIENMMPTSAHMPIVAGHIANQLLTPDILFVQEVQDNSGATNDGVVNSNVTLTAISNSILNASSSHVKYDFVAIDPVNNKDGGQPGGNIRQAYLYKPTKMSLVSGAPAGGALDATNVTISANGEIELTFNPGRIDPTNSCWDDSRKPLVAQWETPSGHRFFTINHHGTSKGGSSSTGGDARPPVNFNVAKRTAQVETISAFVKSILNLDPRASILLAGDFNEYAQTRSVFSAFDGVLFEADELANVPLVERYTYVFDQNSEALDHVFVSAAVARRGIKVEHVHVNNWSPSLDARASDHDPSVARVRIC</sequence>
<gene>
    <name evidence="3" type="ORF">HETIRDRAFT_125191</name>
</gene>
<dbReference type="Proteomes" id="UP000030671">
    <property type="component" value="Unassembled WGS sequence"/>
</dbReference>
<feature type="chain" id="PRO_5004844141" description="Endonuclease/exonuclease/phosphatase domain-containing protein" evidence="1">
    <location>
        <begin position="21"/>
        <end position="619"/>
    </location>
</feature>
<dbReference type="eggNOG" id="ENOG502QV0U">
    <property type="taxonomic scope" value="Eukaryota"/>
</dbReference>
<dbReference type="HOGENOM" id="CLU_003608_0_0_1"/>
<dbReference type="GeneID" id="20666899"/>
<name>W4K8S5_HETIT</name>
<dbReference type="GO" id="GO:0003824">
    <property type="term" value="F:catalytic activity"/>
    <property type="evidence" value="ECO:0007669"/>
    <property type="project" value="InterPro"/>
</dbReference>
<dbReference type="InParanoid" id="W4K8S5"/>
<evidence type="ECO:0000259" key="2">
    <source>
        <dbReference type="Pfam" id="PF03372"/>
    </source>
</evidence>
<dbReference type="STRING" id="747525.W4K8S5"/>
<dbReference type="OrthoDB" id="47488at2759"/>
<dbReference type="AlphaFoldDB" id="W4K8S5"/>
<evidence type="ECO:0000313" key="3">
    <source>
        <dbReference type="EMBL" id="ETW81750.1"/>
    </source>
</evidence>
<dbReference type="InterPro" id="IPR005135">
    <property type="entry name" value="Endo/exonuclease/phosphatase"/>
</dbReference>
<dbReference type="RefSeq" id="XP_009546360.1">
    <property type="nucleotide sequence ID" value="XM_009548065.1"/>
</dbReference>
<accession>W4K8S5</accession>
<reference evidence="3 4" key="1">
    <citation type="journal article" date="2012" name="New Phytol.">
        <title>Insight into trade-off between wood decay and parasitism from the genome of a fungal forest pathogen.</title>
        <authorList>
            <person name="Olson A."/>
            <person name="Aerts A."/>
            <person name="Asiegbu F."/>
            <person name="Belbahri L."/>
            <person name="Bouzid O."/>
            <person name="Broberg A."/>
            <person name="Canback B."/>
            <person name="Coutinho P.M."/>
            <person name="Cullen D."/>
            <person name="Dalman K."/>
            <person name="Deflorio G."/>
            <person name="van Diepen L.T."/>
            <person name="Dunand C."/>
            <person name="Duplessis S."/>
            <person name="Durling M."/>
            <person name="Gonthier P."/>
            <person name="Grimwood J."/>
            <person name="Fossdal C.G."/>
            <person name="Hansson D."/>
            <person name="Henrissat B."/>
            <person name="Hietala A."/>
            <person name="Himmelstrand K."/>
            <person name="Hoffmeister D."/>
            <person name="Hogberg N."/>
            <person name="James T.Y."/>
            <person name="Karlsson M."/>
            <person name="Kohler A."/>
            <person name="Kues U."/>
            <person name="Lee Y.H."/>
            <person name="Lin Y.C."/>
            <person name="Lind M."/>
            <person name="Lindquist E."/>
            <person name="Lombard V."/>
            <person name="Lucas S."/>
            <person name="Lunden K."/>
            <person name="Morin E."/>
            <person name="Murat C."/>
            <person name="Park J."/>
            <person name="Raffaello T."/>
            <person name="Rouze P."/>
            <person name="Salamov A."/>
            <person name="Schmutz J."/>
            <person name="Solheim H."/>
            <person name="Stahlberg J."/>
            <person name="Velez H."/>
            <person name="de Vries R.P."/>
            <person name="Wiebenga A."/>
            <person name="Woodward S."/>
            <person name="Yakovlev I."/>
            <person name="Garbelotto M."/>
            <person name="Martin F."/>
            <person name="Grigoriev I.V."/>
            <person name="Stenlid J."/>
        </authorList>
    </citation>
    <scope>NUCLEOTIDE SEQUENCE [LARGE SCALE GENOMIC DNA]</scope>
    <source>
        <strain evidence="3 4">TC 32-1</strain>
    </source>
</reference>
<feature type="domain" description="Endonuclease/exonuclease/phosphatase" evidence="2">
    <location>
        <begin position="321"/>
        <end position="609"/>
    </location>
</feature>
<dbReference type="PANTHER" id="PTHR42834">
    <property type="entry name" value="ENDONUCLEASE/EXONUCLEASE/PHOSPHATASE FAMILY PROTEIN (AFU_ORTHOLOGUE AFUA_3G09210)"/>
    <property type="match status" value="1"/>
</dbReference>
<proteinExistence type="predicted"/>
<dbReference type="InterPro" id="IPR036691">
    <property type="entry name" value="Endo/exonu/phosph_ase_sf"/>
</dbReference>
<dbReference type="KEGG" id="hir:HETIRDRAFT_125191"/>
<organism evidence="3 4">
    <name type="scientific">Heterobasidion irregulare (strain TC 32-1)</name>
    <dbReference type="NCBI Taxonomy" id="747525"/>
    <lineage>
        <taxon>Eukaryota</taxon>
        <taxon>Fungi</taxon>
        <taxon>Dikarya</taxon>
        <taxon>Basidiomycota</taxon>
        <taxon>Agaricomycotina</taxon>
        <taxon>Agaricomycetes</taxon>
        <taxon>Russulales</taxon>
        <taxon>Bondarzewiaceae</taxon>
        <taxon>Heterobasidion</taxon>
        <taxon>Heterobasidion annosum species complex</taxon>
    </lineage>
</organism>
<dbReference type="PANTHER" id="PTHR42834:SF1">
    <property type="entry name" value="ENDONUCLEASE_EXONUCLEASE_PHOSPHATASE FAMILY PROTEIN (AFU_ORTHOLOGUE AFUA_3G09210)"/>
    <property type="match status" value="1"/>
</dbReference>